<dbReference type="Gene3D" id="3.40.190.150">
    <property type="entry name" value="Bordetella uptake gene, domain 1"/>
    <property type="match status" value="1"/>
</dbReference>
<keyword evidence="4" id="KW-1185">Reference proteome</keyword>
<dbReference type="PANTHER" id="PTHR42928:SF5">
    <property type="entry name" value="BLR1237 PROTEIN"/>
    <property type="match status" value="1"/>
</dbReference>
<comment type="similarity">
    <text evidence="1">Belongs to the UPF0065 (bug) family.</text>
</comment>
<gene>
    <name evidence="3" type="ORF">OIN59_16725</name>
</gene>
<name>A0ABT5RZF2_9BURK</name>
<protein>
    <submittedName>
        <fullName evidence="3">Tripartite tricarboxylate transporter substrate binding protein</fullName>
    </submittedName>
</protein>
<evidence type="ECO:0000256" key="1">
    <source>
        <dbReference type="ARBA" id="ARBA00006987"/>
    </source>
</evidence>
<evidence type="ECO:0000313" key="4">
    <source>
        <dbReference type="Proteomes" id="UP001148932"/>
    </source>
</evidence>
<keyword evidence="2" id="KW-0732">Signal</keyword>
<evidence type="ECO:0000256" key="2">
    <source>
        <dbReference type="SAM" id="SignalP"/>
    </source>
</evidence>
<dbReference type="InterPro" id="IPR005064">
    <property type="entry name" value="BUG"/>
</dbReference>
<dbReference type="CDD" id="cd13578">
    <property type="entry name" value="PBP2_Bug27"/>
    <property type="match status" value="1"/>
</dbReference>
<accession>A0ABT5RZF2</accession>
<feature type="signal peptide" evidence="2">
    <location>
        <begin position="1"/>
        <end position="40"/>
    </location>
</feature>
<sequence>MISLQTTLLATVQSTLRGATALSVAIAACALVGAPHLARAQGADAWPTRTVRLIVPYAAGGYADTRARLIAEQLGKALGQPVIVDNRGGAGGVTGTDAIAKATDGHTFGFGSPGPLVTNPMLMKKMPYDAKTALKPIILIEEAPLFLTTALNQPFKNVQELVAFAKAKPGELTFGSSGVGGAHHLSGELLAYQTNTQMTHVPYKGGSLAAADLMGGHLAMMFEMGYSALPSIKAKKINALAVSSKKRLAVLPDVPTLDEAGIKGFESYNWLGMIAPASTPPALIAKLNQAVNNALKNDLALREMIESSGGLIAGGTPEAYGKFLDAERAKWEPVIKAAKISLD</sequence>
<proteinExistence type="inferred from homology"/>
<dbReference type="EMBL" id="JAPCKI010000010">
    <property type="protein sequence ID" value="MDD2179083.1"/>
    <property type="molecule type" value="Genomic_DNA"/>
</dbReference>
<organism evidence="3 4">
    <name type="scientific">Acidovorax benzenivorans</name>
    <dbReference type="NCBI Taxonomy" id="2987520"/>
    <lineage>
        <taxon>Bacteria</taxon>
        <taxon>Pseudomonadati</taxon>
        <taxon>Pseudomonadota</taxon>
        <taxon>Betaproteobacteria</taxon>
        <taxon>Burkholderiales</taxon>
        <taxon>Comamonadaceae</taxon>
        <taxon>Acidovorax</taxon>
    </lineage>
</organism>
<dbReference type="RefSeq" id="WP_274112203.1">
    <property type="nucleotide sequence ID" value="NZ_JAPCKI010000010.1"/>
</dbReference>
<feature type="chain" id="PRO_5045093390" evidence="2">
    <location>
        <begin position="41"/>
        <end position="343"/>
    </location>
</feature>
<reference evidence="3" key="1">
    <citation type="submission" date="2022-10" db="EMBL/GenBank/DDBJ databases">
        <title>Description of microaerobic benzene degrading bacteria.</title>
        <authorList>
            <person name="Bedics A."/>
            <person name="Tancsics A."/>
            <person name="Banerjee S."/>
        </authorList>
    </citation>
    <scope>NUCLEOTIDE SEQUENCE</scope>
    <source>
        <strain evidence="3">D2M1</strain>
    </source>
</reference>
<dbReference type="Proteomes" id="UP001148932">
    <property type="component" value="Unassembled WGS sequence"/>
</dbReference>
<dbReference type="SUPFAM" id="SSF53850">
    <property type="entry name" value="Periplasmic binding protein-like II"/>
    <property type="match status" value="1"/>
</dbReference>
<dbReference type="Pfam" id="PF03401">
    <property type="entry name" value="TctC"/>
    <property type="match status" value="1"/>
</dbReference>
<dbReference type="PANTHER" id="PTHR42928">
    <property type="entry name" value="TRICARBOXYLATE-BINDING PROTEIN"/>
    <property type="match status" value="1"/>
</dbReference>
<dbReference type="PIRSF" id="PIRSF017082">
    <property type="entry name" value="YflP"/>
    <property type="match status" value="1"/>
</dbReference>
<dbReference type="InterPro" id="IPR042100">
    <property type="entry name" value="Bug_dom1"/>
</dbReference>
<evidence type="ECO:0000313" key="3">
    <source>
        <dbReference type="EMBL" id="MDD2179083.1"/>
    </source>
</evidence>
<dbReference type="Gene3D" id="3.40.190.10">
    <property type="entry name" value="Periplasmic binding protein-like II"/>
    <property type="match status" value="1"/>
</dbReference>
<comment type="caution">
    <text evidence="3">The sequence shown here is derived from an EMBL/GenBank/DDBJ whole genome shotgun (WGS) entry which is preliminary data.</text>
</comment>